<accession>A0A3E2VCF9</accession>
<dbReference type="OrthoDB" id="9791273at2"/>
<dbReference type="GO" id="GO:0004803">
    <property type="term" value="F:transposase activity"/>
    <property type="evidence" value="ECO:0007669"/>
    <property type="project" value="InterPro"/>
</dbReference>
<dbReference type="GO" id="GO:0003677">
    <property type="term" value="F:DNA binding"/>
    <property type="evidence" value="ECO:0007669"/>
    <property type="project" value="InterPro"/>
</dbReference>
<sequence>MISFTILSDLNILELIDLKLIYNILFEASSETLKTLYSDKKYLGAKIGFTSVLHTWRQNVGLHPHIHCIIPGGDMDSLGRWKPSKKKFFLPVKVLSEVFQGKYLDRLKKSFDTLKLAKKEQLQEIIDICYEKQWVVYKKKATEKCKACDKIPRTLYS</sequence>
<evidence type="ECO:0000313" key="3">
    <source>
        <dbReference type="Proteomes" id="UP000260025"/>
    </source>
</evidence>
<dbReference type="AlphaFoldDB" id="A0A3E2VCF9"/>
<dbReference type="EMBL" id="QVEV01000086">
    <property type="protein sequence ID" value="RGC08201.1"/>
    <property type="molecule type" value="Genomic_DNA"/>
</dbReference>
<comment type="caution">
    <text evidence="2">The sequence shown here is derived from an EMBL/GenBank/DDBJ whole genome shotgun (WGS) entry which is preliminary data.</text>
</comment>
<dbReference type="Proteomes" id="UP000260025">
    <property type="component" value="Unassembled WGS sequence"/>
</dbReference>
<dbReference type="InterPro" id="IPR007069">
    <property type="entry name" value="Transposase_32"/>
</dbReference>
<evidence type="ECO:0000313" key="2">
    <source>
        <dbReference type="EMBL" id="RGC08201.1"/>
    </source>
</evidence>
<gene>
    <name evidence="2" type="ORF">DXA38_22300</name>
</gene>
<organism evidence="2 3">
    <name type="scientific">Clostridium innocuum</name>
    <dbReference type="NCBI Taxonomy" id="1522"/>
    <lineage>
        <taxon>Bacteria</taxon>
        <taxon>Bacillati</taxon>
        <taxon>Bacillota</taxon>
        <taxon>Clostridia</taxon>
        <taxon>Eubacteriales</taxon>
        <taxon>Clostridiaceae</taxon>
        <taxon>Clostridium</taxon>
    </lineage>
</organism>
<dbReference type="GO" id="GO:0006313">
    <property type="term" value="P:DNA transposition"/>
    <property type="evidence" value="ECO:0007669"/>
    <property type="project" value="InterPro"/>
</dbReference>
<proteinExistence type="predicted"/>
<dbReference type="Pfam" id="PF04986">
    <property type="entry name" value="Y2_Tnp"/>
    <property type="match status" value="1"/>
</dbReference>
<feature type="domain" description="Transposase IS801/IS1294" evidence="1">
    <location>
        <begin position="48"/>
        <end position="145"/>
    </location>
</feature>
<dbReference type="PANTHER" id="PTHR37023">
    <property type="entry name" value="TRANSPOSASE"/>
    <property type="match status" value="1"/>
</dbReference>
<name>A0A3E2VCF9_CLOIN</name>
<protein>
    <recommendedName>
        <fullName evidence="1">Transposase IS801/IS1294 domain-containing protein</fullName>
    </recommendedName>
</protein>
<dbReference type="PANTHER" id="PTHR37023:SF1">
    <property type="entry name" value="ISSOD25 TRANSPOSASE TNPA_ISSOD25"/>
    <property type="match status" value="1"/>
</dbReference>
<evidence type="ECO:0000259" key="1">
    <source>
        <dbReference type="Pfam" id="PF04986"/>
    </source>
</evidence>
<reference evidence="2 3" key="1">
    <citation type="submission" date="2018-08" db="EMBL/GenBank/DDBJ databases">
        <title>A genome reference for cultivated species of the human gut microbiota.</title>
        <authorList>
            <person name="Zou Y."/>
            <person name="Xue W."/>
            <person name="Luo G."/>
        </authorList>
    </citation>
    <scope>NUCLEOTIDE SEQUENCE [LARGE SCALE GENOMIC DNA]</scope>
    <source>
        <strain evidence="2 3">OF01-2LB</strain>
    </source>
</reference>